<protein>
    <submittedName>
        <fullName evidence="5">Pyridine nucleotide-disulfide oxidoreductase</fullName>
    </submittedName>
</protein>
<gene>
    <name evidence="5" type="ORF">STRUR_0457</name>
</gene>
<evidence type="ECO:0000313" key="6">
    <source>
        <dbReference type="Proteomes" id="UP000005388"/>
    </source>
</evidence>
<comment type="caution">
    <text evidence="5">The sequence shown here is derived from an EMBL/GenBank/DDBJ whole genome shotgun (WGS) entry which is preliminary data.</text>
</comment>
<dbReference type="PANTHER" id="PTHR43429:SF3">
    <property type="entry name" value="NITRITE REDUCTASE [NAD(P)H]"/>
    <property type="match status" value="1"/>
</dbReference>
<name>G5KCM2_9STRE</name>
<keyword evidence="2" id="KW-0285">Flavoprotein</keyword>
<evidence type="ECO:0000256" key="1">
    <source>
        <dbReference type="ARBA" id="ARBA00001974"/>
    </source>
</evidence>
<dbReference type="InterPro" id="IPR050260">
    <property type="entry name" value="FAD-bd_OxRdtase"/>
</dbReference>
<evidence type="ECO:0000256" key="2">
    <source>
        <dbReference type="ARBA" id="ARBA00022630"/>
    </source>
</evidence>
<comment type="cofactor">
    <cofactor evidence="1">
        <name>FAD</name>
        <dbReference type="ChEBI" id="CHEBI:57692"/>
    </cofactor>
</comment>
<sequence>MMKKELKTTYLILGASFAGFSCASKLKEIEPNCELLIVDKNSQICYLPNGLNYYYRHQLDDLEQAIGTLKSDYLDKDDFLEATAEKILPEEKSVIVRKNDGEILTIYYNYLICAMGASADSLYIKGTDFKKVVTTKYYQNSQVAKKYLSDAKRILIVGGGPIGLDMAYSLTLQKKKLP</sequence>
<accession>G5KCM2</accession>
<reference evidence="5 6" key="1">
    <citation type="journal article" date="2014" name="Int. J. Syst. Evol. Microbiol.">
        <title>Phylogenomics and the dynamic genome evolution of the genus Streptococcus.</title>
        <authorList>
            <consortium name="The Broad Institute Genome Sequencing Platform"/>
            <person name="Richards V.P."/>
            <person name="Palmer S.R."/>
            <person name="Pavinski Bitar P.D."/>
            <person name="Qin X."/>
            <person name="Weinstock G.M."/>
            <person name="Highlander S.K."/>
            <person name="Town C.D."/>
            <person name="Burne R.A."/>
            <person name="Stanhope M.J."/>
        </authorList>
    </citation>
    <scope>NUCLEOTIDE SEQUENCE [LARGE SCALE GENOMIC DNA]</scope>
    <source>
        <strain evidence="5 6">2285-97</strain>
    </source>
</reference>
<dbReference type="SUPFAM" id="SSF51905">
    <property type="entry name" value="FAD/NAD(P)-binding domain"/>
    <property type="match status" value="1"/>
</dbReference>
<organism evidence="5 6">
    <name type="scientific">Streptococcus urinalis 2285-97</name>
    <dbReference type="NCBI Taxonomy" id="764291"/>
    <lineage>
        <taxon>Bacteria</taxon>
        <taxon>Bacillati</taxon>
        <taxon>Bacillota</taxon>
        <taxon>Bacilli</taxon>
        <taxon>Lactobacillales</taxon>
        <taxon>Streptococcaceae</taxon>
        <taxon>Streptococcus</taxon>
    </lineage>
</organism>
<dbReference type="eggNOG" id="COG0446">
    <property type="taxonomic scope" value="Bacteria"/>
</dbReference>
<dbReference type="PANTHER" id="PTHR43429">
    <property type="entry name" value="PYRIDINE NUCLEOTIDE-DISULFIDE OXIDOREDUCTASE DOMAIN-CONTAINING"/>
    <property type="match status" value="1"/>
</dbReference>
<dbReference type="InterPro" id="IPR036188">
    <property type="entry name" value="FAD/NAD-bd_sf"/>
</dbReference>
<keyword evidence="3" id="KW-0274">FAD</keyword>
<evidence type="ECO:0000259" key="4">
    <source>
        <dbReference type="Pfam" id="PF07992"/>
    </source>
</evidence>
<dbReference type="PROSITE" id="PS51257">
    <property type="entry name" value="PROKAR_LIPOPROTEIN"/>
    <property type="match status" value="1"/>
</dbReference>
<feature type="domain" description="FAD/NAD(P)-binding" evidence="4">
    <location>
        <begin position="10"/>
        <end position="171"/>
    </location>
</feature>
<dbReference type="EMBL" id="AEUZ02000001">
    <property type="protein sequence ID" value="EHJ57653.1"/>
    <property type="molecule type" value="Genomic_DNA"/>
</dbReference>
<dbReference type="PRINTS" id="PR00368">
    <property type="entry name" value="FADPNR"/>
</dbReference>
<dbReference type="Gene3D" id="3.50.50.60">
    <property type="entry name" value="FAD/NAD(P)-binding domain"/>
    <property type="match status" value="2"/>
</dbReference>
<dbReference type="Pfam" id="PF07992">
    <property type="entry name" value="Pyr_redox_2"/>
    <property type="match status" value="1"/>
</dbReference>
<dbReference type="STRING" id="764291.STRUR_0457"/>
<dbReference type="GO" id="GO:0016491">
    <property type="term" value="F:oxidoreductase activity"/>
    <property type="evidence" value="ECO:0007669"/>
    <property type="project" value="InterPro"/>
</dbReference>
<evidence type="ECO:0000256" key="3">
    <source>
        <dbReference type="ARBA" id="ARBA00022827"/>
    </source>
</evidence>
<keyword evidence="6" id="KW-1185">Reference proteome</keyword>
<dbReference type="AlphaFoldDB" id="G5KCM2"/>
<proteinExistence type="predicted"/>
<evidence type="ECO:0000313" key="5">
    <source>
        <dbReference type="EMBL" id="EHJ57653.1"/>
    </source>
</evidence>
<dbReference type="Proteomes" id="UP000005388">
    <property type="component" value="Unassembled WGS sequence"/>
</dbReference>
<dbReference type="InterPro" id="IPR023753">
    <property type="entry name" value="FAD/NAD-binding_dom"/>
</dbReference>